<comment type="cofactor">
    <cofactor evidence="7">
        <name>heme</name>
        <dbReference type="ChEBI" id="CHEBI:30413"/>
    </cofactor>
</comment>
<evidence type="ECO:0000256" key="2">
    <source>
        <dbReference type="ARBA" id="ARBA00022617"/>
    </source>
</evidence>
<comment type="similarity">
    <text evidence="1 8">Belongs to the cytochrome P450 family.</text>
</comment>
<proteinExistence type="inferred from homology"/>
<dbReference type="GO" id="GO:0016705">
    <property type="term" value="F:oxidoreductase activity, acting on paired donors, with incorporation or reduction of molecular oxygen"/>
    <property type="evidence" value="ECO:0007669"/>
    <property type="project" value="InterPro"/>
</dbReference>
<comment type="caution">
    <text evidence="9">The sequence shown here is derived from an EMBL/GenBank/DDBJ whole genome shotgun (WGS) entry which is preliminary data.</text>
</comment>
<dbReference type="GO" id="GO:0005506">
    <property type="term" value="F:iron ion binding"/>
    <property type="evidence" value="ECO:0007669"/>
    <property type="project" value="InterPro"/>
</dbReference>
<dbReference type="GO" id="GO:0004497">
    <property type="term" value="F:monooxygenase activity"/>
    <property type="evidence" value="ECO:0007669"/>
    <property type="project" value="UniProtKB-KW"/>
</dbReference>
<protein>
    <submittedName>
        <fullName evidence="9">7046_t:CDS:1</fullName>
    </submittedName>
</protein>
<gene>
    <name evidence="9" type="ORF">DERYTH_LOCUS8933</name>
</gene>
<feature type="binding site" description="axial binding residue" evidence="7">
    <location>
        <position position="429"/>
    </location>
    <ligand>
        <name>heme</name>
        <dbReference type="ChEBI" id="CHEBI:30413"/>
    </ligand>
    <ligandPart>
        <name>Fe</name>
        <dbReference type="ChEBI" id="CHEBI:18248"/>
    </ligandPart>
</feature>
<keyword evidence="2 7" id="KW-0349">Heme</keyword>
<dbReference type="GO" id="GO:0020037">
    <property type="term" value="F:heme binding"/>
    <property type="evidence" value="ECO:0007669"/>
    <property type="project" value="InterPro"/>
</dbReference>
<keyword evidence="10" id="KW-1185">Reference proteome</keyword>
<evidence type="ECO:0000256" key="3">
    <source>
        <dbReference type="ARBA" id="ARBA00022723"/>
    </source>
</evidence>
<keyword evidence="4 8" id="KW-0560">Oxidoreductase</keyword>
<dbReference type="Proteomes" id="UP000789405">
    <property type="component" value="Unassembled WGS sequence"/>
</dbReference>
<dbReference type="PROSITE" id="PS00086">
    <property type="entry name" value="CYTOCHROME_P450"/>
    <property type="match status" value="1"/>
</dbReference>
<dbReference type="InterPro" id="IPR017972">
    <property type="entry name" value="Cyt_P450_CS"/>
</dbReference>
<keyword evidence="5 7" id="KW-0408">Iron</keyword>
<dbReference type="InterPro" id="IPR036396">
    <property type="entry name" value="Cyt_P450_sf"/>
</dbReference>
<organism evidence="9 10">
    <name type="scientific">Dentiscutata erythropus</name>
    <dbReference type="NCBI Taxonomy" id="1348616"/>
    <lineage>
        <taxon>Eukaryota</taxon>
        <taxon>Fungi</taxon>
        <taxon>Fungi incertae sedis</taxon>
        <taxon>Mucoromycota</taxon>
        <taxon>Glomeromycotina</taxon>
        <taxon>Glomeromycetes</taxon>
        <taxon>Diversisporales</taxon>
        <taxon>Gigasporaceae</taxon>
        <taxon>Dentiscutata</taxon>
    </lineage>
</organism>
<dbReference type="EMBL" id="CAJVPY010004738">
    <property type="protein sequence ID" value="CAG8626785.1"/>
    <property type="molecule type" value="Genomic_DNA"/>
</dbReference>
<evidence type="ECO:0000256" key="1">
    <source>
        <dbReference type="ARBA" id="ARBA00010617"/>
    </source>
</evidence>
<dbReference type="PRINTS" id="PR00385">
    <property type="entry name" value="P450"/>
</dbReference>
<dbReference type="InterPro" id="IPR002401">
    <property type="entry name" value="Cyt_P450_E_grp-I"/>
</dbReference>
<dbReference type="InterPro" id="IPR050196">
    <property type="entry name" value="Cytochrome_P450_Monoox"/>
</dbReference>
<dbReference type="PANTHER" id="PTHR24291:SF50">
    <property type="entry name" value="BIFUNCTIONAL ALBAFLAVENONE MONOOXYGENASE_TERPENE SYNTHASE"/>
    <property type="match status" value="1"/>
</dbReference>
<dbReference type="PRINTS" id="PR00463">
    <property type="entry name" value="EP450I"/>
</dbReference>
<dbReference type="AlphaFoldDB" id="A0A9N9GSJ8"/>
<dbReference type="OrthoDB" id="1470350at2759"/>
<name>A0A9N9GSJ8_9GLOM</name>
<reference evidence="9" key="1">
    <citation type="submission" date="2021-06" db="EMBL/GenBank/DDBJ databases">
        <authorList>
            <person name="Kallberg Y."/>
            <person name="Tangrot J."/>
            <person name="Rosling A."/>
        </authorList>
    </citation>
    <scope>NUCLEOTIDE SEQUENCE</scope>
    <source>
        <strain evidence="9">MA453B</strain>
    </source>
</reference>
<dbReference type="InterPro" id="IPR001128">
    <property type="entry name" value="Cyt_P450"/>
</dbReference>
<evidence type="ECO:0000256" key="4">
    <source>
        <dbReference type="ARBA" id="ARBA00023002"/>
    </source>
</evidence>
<keyword evidence="3 7" id="KW-0479">Metal-binding</keyword>
<keyword evidence="6 8" id="KW-0503">Monooxygenase</keyword>
<dbReference type="Pfam" id="PF00067">
    <property type="entry name" value="p450"/>
    <property type="match status" value="1"/>
</dbReference>
<dbReference type="Gene3D" id="1.10.630.10">
    <property type="entry name" value="Cytochrome P450"/>
    <property type="match status" value="1"/>
</dbReference>
<evidence type="ECO:0000256" key="6">
    <source>
        <dbReference type="ARBA" id="ARBA00023033"/>
    </source>
</evidence>
<evidence type="ECO:0000313" key="9">
    <source>
        <dbReference type="EMBL" id="CAG8626785.1"/>
    </source>
</evidence>
<evidence type="ECO:0000256" key="7">
    <source>
        <dbReference type="PIRSR" id="PIRSR602401-1"/>
    </source>
</evidence>
<dbReference type="SUPFAM" id="SSF48264">
    <property type="entry name" value="Cytochrome P450"/>
    <property type="match status" value="1"/>
</dbReference>
<accession>A0A9N9GSJ8</accession>
<sequence>MPIPILGTIHIIGMNPLTWYNKNKEKAGAIWEFYIASERHIVVSHVKHAEILCKPIKNFFSRLPFPAFERVGLNNGVFFANNYDAWLRRRRLIIRALMATKFLQGIVLCVQNQFKASEERWNSKIKDGIEFDFREWIRYFATDLSTLQTTKQRTYCLAVFDTNEKLVQTEEIKKSLKFTDGIHKYFNSLGFFVFVPQFVMDYVPGFSHYRERCERNITYLNDVVNNIINKRKKELEEGAELDADFLDHLLIAHTLKDPDSKNDDNVTPITAKEVTVITWDVILASTDTTGNALSFLIYYISKNPNVLDKIRKEISEVFGSDPNVEFTLEKLDNCHYIEATIKESLRITTLVPYTIKVSDGVQNIAGYNWPSGTRFWIDHQTLCNDPDYWEDNETFNPDRFLSKHHGGSSELSEFQKTSYTPFGCGLRSCAGKLAAMNVLKSLVILFYRKYNIELKDEKIKYYCSLLTQVYDHKVKISLREDSL</sequence>
<evidence type="ECO:0000256" key="8">
    <source>
        <dbReference type="RuleBase" id="RU000461"/>
    </source>
</evidence>
<evidence type="ECO:0000313" key="10">
    <source>
        <dbReference type="Proteomes" id="UP000789405"/>
    </source>
</evidence>
<dbReference type="PANTHER" id="PTHR24291">
    <property type="entry name" value="CYTOCHROME P450 FAMILY 4"/>
    <property type="match status" value="1"/>
</dbReference>
<evidence type="ECO:0000256" key="5">
    <source>
        <dbReference type="ARBA" id="ARBA00023004"/>
    </source>
</evidence>